<dbReference type="PANTHER" id="PTHR35333">
    <property type="entry name" value="BETA-LACTAMASE"/>
    <property type="match status" value="1"/>
</dbReference>
<name>A0A6J4VRM5_9BACT</name>
<dbReference type="AlphaFoldDB" id="A0A6J4VRM5"/>
<dbReference type="EMBL" id="CADCWN010000271">
    <property type="protein sequence ID" value="CAA9583551.1"/>
    <property type="molecule type" value="Genomic_DNA"/>
</dbReference>
<evidence type="ECO:0000259" key="5">
    <source>
        <dbReference type="Pfam" id="PF13354"/>
    </source>
</evidence>
<evidence type="ECO:0000313" key="6">
    <source>
        <dbReference type="EMBL" id="CAA9583551.1"/>
    </source>
</evidence>
<feature type="domain" description="Beta-lactamase class A catalytic" evidence="5">
    <location>
        <begin position="56"/>
        <end position="146"/>
    </location>
</feature>
<dbReference type="InterPro" id="IPR012338">
    <property type="entry name" value="Beta-lactam/transpept-like"/>
</dbReference>
<evidence type="ECO:0000256" key="2">
    <source>
        <dbReference type="ARBA" id="ARBA00009009"/>
    </source>
</evidence>
<dbReference type="InterPro" id="IPR000871">
    <property type="entry name" value="Beta-lactam_class-A"/>
</dbReference>
<comment type="similarity">
    <text evidence="2">Belongs to the class-A beta-lactamase family.</text>
</comment>
<dbReference type="EC" id="3.5.2.6" evidence="3"/>
<dbReference type="Gene3D" id="3.40.710.10">
    <property type="entry name" value="DD-peptidase/beta-lactamase superfamily"/>
    <property type="match status" value="1"/>
</dbReference>
<dbReference type="GO" id="GO:0030655">
    <property type="term" value="P:beta-lactam antibiotic catabolic process"/>
    <property type="evidence" value="ECO:0007669"/>
    <property type="project" value="InterPro"/>
</dbReference>
<evidence type="ECO:0000256" key="1">
    <source>
        <dbReference type="ARBA" id="ARBA00001526"/>
    </source>
</evidence>
<sequence>MGVCRRVGQRVEPGDKAPPARPCQQRGELLHPVQDGPGRDVGGGEAALRANDFPATDLVLEMVTTPREVTYFFEGIINRTLDPALTADDCALMLDLLGDRAISPYLSPNLPDTATFAHKTGNLVGVLNDAGVLTLADGRTIYVAVLPRATIRPVWRSCATS</sequence>
<dbReference type="InterPro" id="IPR045155">
    <property type="entry name" value="Beta-lactam_cat"/>
</dbReference>
<feature type="region of interest" description="Disordered" evidence="4">
    <location>
        <begin position="1"/>
        <end position="45"/>
    </location>
</feature>
<dbReference type="PANTHER" id="PTHR35333:SF3">
    <property type="entry name" value="BETA-LACTAMASE-TYPE TRANSPEPTIDASE FOLD CONTAINING PROTEIN"/>
    <property type="match status" value="1"/>
</dbReference>
<protein>
    <recommendedName>
        <fullName evidence="3">beta-lactamase</fullName>
        <ecNumber evidence="3">3.5.2.6</ecNumber>
    </recommendedName>
</protein>
<comment type="catalytic activity">
    <reaction evidence="1">
        <text>a beta-lactam + H2O = a substituted beta-amino acid</text>
        <dbReference type="Rhea" id="RHEA:20401"/>
        <dbReference type="ChEBI" id="CHEBI:15377"/>
        <dbReference type="ChEBI" id="CHEBI:35627"/>
        <dbReference type="ChEBI" id="CHEBI:140347"/>
        <dbReference type="EC" id="3.5.2.6"/>
    </reaction>
</comment>
<reference evidence="6" key="1">
    <citation type="submission" date="2020-02" db="EMBL/GenBank/DDBJ databases">
        <authorList>
            <person name="Meier V. D."/>
        </authorList>
    </citation>
    <scope>NUCLEOTIDE SEQUENCE</scope>
    <source>
        <strain evidence="6">AVDCRST_MAG18</strain>
    </source>
</reference>
<dbReference type="Pfam" id="PF13354">
    <property type="entry name" value="Beta-lactamase2"/>
    <property type="match status" value="1"/>
</dbReference>
<proteinExistence type="inferred from homology"/>
<dbReference type="SUPFAM" id="SSF56601">
    <property type="entry name" value="beta-lactamase/transpeptidase-like"/>
    <property type="match status" value="1"/>
</dbReference>
<accession>A0A6J4VRM5</accession>
<evidence type="ECO:0000256" key="3">
    <source>
        <dbReference type="ARBA" id="ARBA00012865"/>
    </source>
</evidence>
<organism evidence="6">
    <name type="scientific">uncultured Thermomicrobiales bacterium</name>
    <dbReference type="NCBI Taxonomy" id="1645740"/>
    <lineage>
        <taxon>Bacteria</taxon>
        <taxon>Pseudomonadati</taxon>
        <taxon>Thermomicrobiota</taxon>
        <taxon>Thermomicrobia</taxon>
        <taxon>Thermomicrobiales</taxon>
        <taxon>environmental samples</taxon>
    </lineage>
</organism>
<gene>
    <name evidence="6" type="ORF">AVDCRST_MAG18-3491</name>
</gene>
<dbReference type="GO" id="GO:0046677">
    <property type="term" value="P:response to antibiotic"/>
    <property type="evidence" value="ECO:0007669"/>
    <property type="project" value="InterPro"/>
</dbReference>
<dbReference type="GO" id="GO:0008800">
    <property type="term" value="F:beta-lactamase activity"/>
    <property type="evidence" value="ECO:0007669"/>
    <property type="project" value="UniProtKB-EC"/>
</dbReference>
<evidence type="ECO:0000256" key="4">
    <source>
        <dbReference type="SAM" id="MobiDB-lite"/>
    </source>
</evidence>